<dbReference type="RefSeq" id="WP_305006508.1">
    <property type="nucleotide sequence ID" value="NZ_JAUQSY010000006.1"/>
</dbReference>
<feature type="region of interest" description="Disordered" evidence="1">
    <location>
        <begin position="67"/>
        <end position="112"/>
    </location>
</feature>
<dbReference type="EMBL" id="JAUQSY010000006">
    <property type="protein sequence ID" value="MDO7875190.1"/>
    <property type="molecule type" value="Genomic_DNA"/>
</dbReference>
<evidence type="ECO:0000313" key="3">
    <source>
        <dbReference type="EMBL" id="MDO7875190.1"/>
    </source>
</evidence>
<accession>A0ABT9BA98</accession>
<keyword evidence="2" id="KW-0732">Signal</keyword>
<evidence type="ECO:0000256" key="1">
    <source>
        <dbReference type="SAM" id="MobiDB-lite"/>
    </source>
</evidence>
<keyword evidence="4" id="KW-1185">Reference proteome</keyword>
<evidence type="ECO:0000313" key="4">
    <source>
        <dbReference type="Proteomes" id="UP001176429"/>
    </source>
</evidence>
<comment type="caution">
    <text evidence="3">The sequence shown here is derived from an EMBL/GenBank/DDBJ whole genome shotgun (WGS) entry which is preliminary data.</text>
</comment>
<evidence type="ECO:0000256" key="2">
    <source>
        <dbReference type="SAM" id="SignalP"/>
    </source>
</evidence>
<feature type="signal peptide" evidence="2">
    <location>
        <begin position="1"/>
        <end position="28"/>
    </location>
</feature>
<proteinExistence type="predicted"/>
<organism evidence="3 4">
    <name type="scientific">Hymenobacter aranciens</name>
    <dbReference type="NCBI Taxonomy" id="3063996"/>
    <lineage>
        <taxon>Bacteria</taxon>
        <taxon>Pseudomonadati</taxon>
        <taxon>Bacteroidota</taxon>
        <taxon>Cytophagia</taxon>
        <taxon>Cytophagales</taxon>
        <taxon>Hymenobacteraceae</taxon>
        <taxon>Hymenobacter</taxon>
    </lineage>
</organism>
<reference evidence="3" key="1">
    <citation type="submission" date="2023-07" db="EMBL/GenBank/DDBJ databases">
        <authorList>
            <person name="Kim M.K."/>
        </authorList>
    </citation>
    <scope>NUCLEOTIDE SEQUENCE</scope>
    <source>
        <strain evidence="3">ASUV-10-1</strain>
    </source>
</reference>
<sequence length="112" mass="12025">MKATQLSSLLPILVLSLLLVGAAYPALAQISHAGPAKVKAANRKALREARKADTPYKDTHLAVPKNRLKRGASEPQAVGADGGKTDYKTVKTIAGKESNGEARRRKRNPEKK</sequence>
<name>A0ABT9BA98_9BACT</name>
<gene>
    <name evidence="3" type="ORF">Q5H93_10645</name>
</gene>
<feature type="chain" id="PRO_5046194707" evidence="2">
    <location>
        <begin position="29"/>
        <end position="112"/>
    </location>
</feature>
<feature type="compositionally biased region" description="Basic residues" evidence="1">
    <location>
        <begin position="103"/>
        <end position="112"/>
    </location>
</feature>
<protein>
    <submittedName>
        <fullName evidence="3">Uncharacterized protein</fullName>
    </submittedName>
</protein>
<dbReference type="Proteomes" id="UP001176429">
    <property type="component" value="Unassembled WGS sequence"/>
</dbReference>